<dbReference type="Gene3D" id="3.20.20.10">
    <property type="entry name" value="Alanine racemase"/>
    <property type="match status" value="1"/>
</dbReference>
<evidence type="ECO:0000313" key="9">
    <source>
        <dbReference type="EMBL" id="RDB36396.1"/>
    </source>
</evidence>
<comment type="cofactor">
    <cofactor evidence="1 6 7">
        <name>pyridoxal 5'-phosphate</name>
        <dbReference type="ChEBI" id="CHEBI:597326"/>
    </cofactor>
</comment>
<comment type="caution">
    <text evidence="9">The sequence shown here is derived from an EMBL/GenBank/DDBJ whole genome shotgun (WGS) entry which is preliminary data.</text>
</comment>
<evidence type="ECO:0000256" key="4">
    <source>
        <dbReference type="ARBA" id="ARBA00023239"/>
    </source>
</evidence>
<keyword evidence="7" id="KW-0028">Amino-acid biosynthesis</keyword>
<keyword evidence="7" id="KW-0457">Lysine biosynthesis</keyword>
<keyword evidence="10" id="KW-1185">Reference proteome</keyword>
<sequence>MKMRPFIALSSLDQRIKGNGIVIDSVPLSKILELNYSPIYVTSLNAFKQRIKIYKEELSRYFQNNEIFYAMKANFAYPILAEVKDLNTGIDIVSIGEWKAAIQAGISPKKICFAGVGKKQSDWKEAILNGLGFLSVEHLLELEEILYFIMEVKNNLINKVPIISLRLNPALEIETHPHLKTGSLNSKFGILFEHFQNWLLNKKESFQNISDFEKWIAPLRGVHVHVGSQLMENTIFPLVIKKILQCCQFFFDNKIYINFIDFGGGLGVSVQGVPLNGQDIQKYVSFISTTFINEAGYYPSLMELWQKNFSNLFVCLEPGRSTIASSTIFLTQVLYKKENSPEHLFCYVDGAMNDFPRPSIYDAKHHCEIVNFTNEKDLNKRITSQLRSWNIVGPICESGDFLSKNSVLSDVEKGDWLAFFEAGAYCRSMASNYNLRPFPAELFVKDGKIISLIH</sequence>
<feature type="domain" description="Orn/DAP/Arg decarboxylase 2 N-terminal" evidence="8">
    <location>
        <begin position="48"/>
        <end position="322"/>
    </location>
</feature>
<dbReference type="PANTHER" id="PTHR43727">
    <property type="entry name" value="DIAMINOPIMELATE DECARBOXYLASE"/>
    <property type="match status" value="1"/>
</dbReference>
<dbReference type="InterPro" id="IPR022644">
    <property type="entry name" value="De-COase2_N"/>
</dbReference>
<evidence type="ECO:0000256" key="6">
    <source>
        <dbReference type="PIRSR" id="PIRSR600183-50"/>
    </source>
</evidence>
<evidence type="ECO:0000256" key="3">
    <source>
        <dbReference type="ARBA" id="ARBA00022898"/>
    </source>
</evidence>
<protein>
    <recommendedName>
        <fullName evidence="5 7">Diaminopimelate decarboxylase</fullName>
        <ecNumber evidence="5 7">4.1.1.20</ecNumber>
    </recommendedName>
</protein>
<dbReference type="GO" id="GO:0009089">
    <property type="term" value="P:lysine biosynthetic process via diaminopimelate"/>
    <property type="evidence" value="ECO:0007669"/>
    <property type="project" value="UniProtKB-UniRule"/>
</dbReference>
<dbReference type="InterPro" id="IPR029066">
    <property type="entry name" value="PLP-binding_barrel"/>
</dbReference>
<dbReference type="EC" id="4.1.1.20" evidence="5 7"/>
<comment type="catalytic activity">
    <reaction evidence="7">
        <text>meso-2,6-diaminopimelate + H(+) = L-lysine + CO2</text>
        <dbReference type="Rhea" id="RHEA:15101"/>
        <dbReference type="ChEBI" id="CHEBI:15378"/>
        <dbReference type="ChEBI" id="CHEBI:16526"/>
        <dbReference type="ChEBI" id="CHEBI:32551"/>
        <dbReference type="ChEBI" id="CHEBI:57791"/>
        <dbReference type="EC" id="4.1.1.20"/>
    </reaction>
</comment>
<keyword evidence="2 7" id="KW-0210">Decarboxylase</keyword>
<dbReference type="NCBIfam" id="TIGR01048">
    <property type="entry name" value="lysA"/>
    <property type="match status" value="1"/>
</dbReference>
<dbReference type="InterPro" id="IPR009006">
    <property type="entry name" value="Ala_racemase/Decarboxylase_C"/>
</dbReference>
<dbReference type="InterPro" id="IPR000183">
    <property type="entry name" value="Orn/DAP/Arg_de-COase"/>
</dbReference>
<dbReference type="Gene3D" id="2.40.37.10">
    <property type="entry name" value="Lyase, Ornithine Decarboxylase, Chain A, domain 1"/>
    <property type="match status" value="1"/>
</dbReference>
<dbReference type="UniPathway" id="UPA00034">
    <property type="reaction ID" value="UER00027"/>
</dbReference>
<keyword evidence="3 6" id="KW-0663">Pyridoxal phosphate</keyword>
<accession>A0A369KYW9</accession>
<dbReference type="EMBL" id="QOVW01000061">
    <property type="protein sequence ID" value="RDB36396.1"/>
    <property type="molecule type" value="Genomic_DNA"/>
</dbReference>
<dbReference type="Pfam" id="PF02784">
    <property type="entry name" value="Orn_Arg_deC_N"/>
    <property type="match status" value="1"/>
</dbReference>
<keyword evidence="4 7" id="KW-0456">Lyase</keyword>
<dbReference type="PRINTS" id="PR01179">
    <property type="entry name" value="ODADCRBXLASE"/>
</dbReference>
<feature type="active site" description="Proton donor" evidence="6">
    <location>
        <position position="396"/>
    </location>
</feature>
<evidence type="ECO:0000256" key="1">
    <source>
        <dbReference type="ARBA" id="ARBA00001933"/>
    </source>
</evidence>
<evidence type="ECO:0000259" key="8">
    <source>
        <dbReference type="Pfam" id="PF02784"/>
    </source>
</evidence>
<name>A0A369KYW9_9BACT</name>
<proteinExistence type="predicted"/>
<dbReference type="AlphaFoldDB" id="A0A369KYW9"/>
<dbReference type="SUPFAM" id="SSF51419">
    <property type="entry name" value="PLP-binding barrel"/>
    <property type="match status" value="1"/>
</dbReference>
<dbReference type="SUPFAM" id="SSF50621">
    <property type="entry name" value="Alanine racemase C-terminal domain-like"/>
    <property type="match status" value="1"/>
</dbReference>
<reference evidence="9" key="1">
    <citation type="submission" date="2018-04" db="EMBL/GenBank/DDBJ databases">
        <title>Draft genome sequence of the Candidatus Spirobacillus cienkowskii, a pathogen of freshwater Daphnia species, reconstructed from hemolymph metagenomic reads.</title>
        <authorList>
            <person name="Bresciani L."/>
            <person name="Lemos L.N."/>
            <person name="Wale N."/>
            <person name="Lin J.Y."/>
            <person name="Fernandes G.R."/>
            <person name="Duffy M.A."/>
            <person name="Rodrigues J.M."/>
        </authorList>
    </citation>
    <scope>NUCLEOTIDE SEQUENCE [LARGE SCALE GENOMIC DNA]</scope>
    <source>
        <strain evidence="9">Binning01</strain>
    </source>
</reference>
<evidence type="ECO:0000256" key="7">
    <source>
        <dbReference type="RuleBase" id="RU003738"/>
    </source>
</evidence>
<evidence type="ECO:0000256" key="5">
    <source>
        <dbReference type="NCBIfam" id="TIGR01048"/>
    </source>
</evidence>
<dbReference type="InterPro" id="IPR002986">
    <property type="entry name" value="DAP_deCOOHase_LysA"/>
</dbReference>
<comment type="pathway">
    <text evidence="7">Amino-acid biosynthesis; L-lysine biosynthesis via DAP pathway; L-lysine from DL-2,6-diaminopimelate: step 1/1.</text>
</comment>
<dbReference type="PRINTS" id="PR01181">
    <property type="entry name" value="DAPDCRBXLASE"/>
</dbReference>
<feature type="modified residue" description="N6-(pyridoxal phosphate)lysine" evidence="6">
    <location>
        <position position="72"/>
    </location>
</feature>
<dbReference type="GO" id="GO:0008836">
    <property type="term" value="F:diaminopimelate decarboxylase activity"/>
    <property type="evidence" value="ECO:0007669"/>
    <property type="project" value="UniProtKB-UniRule"/>
</dbReference>
<evidence type="ECO:0000313" key="10">
    <source>
        <dbReference type="Proteomes" id="UP000253934"/>
    </source>
</evidence>
<evidence type="ECO:0000256" key="2">
    <source>
        <dbReference type="ARBA" id="ARBA00022793"/>
    </source>
</evidence>
<dbReference type="PANTHER" id="PTHR43727:SF2">
    <property type="entry name" value="GROUP IV DECARBOXYLASE"/>
    <property type="match status" value="1"/>
</dbReference>
<gene>
    <name evidence="9" type="primary">lysA</name>
    <name evidence="9" type="ORF">DCC88_05190</name>
</gene>
<dbReference type="Proteomes" id="UP000253934">
    <property type="component" value="Unassembled WGS sequence"/>
</dbReference>
<organism evidence="9 10">
    <name type="scientific">Spirobacillus cienkowskii</name>
    <dbReference type="NCBI Taxonomy" id="495820"/>
    <lineage>
        <taxon>Bacteria</taxon>
        <taxon>Pseudomonadati</taxon>
        <taxon>Bdellovibrionota</taxon>
        <taxon>Oligoflexia</taxon>
        <taxon>Silvanigrellales</taxon>
        <taxon>Spirobacillus</taxon>
    </lineage>
</organism>